<sequence length="279" mass="31694">VTVGQWQRSGKHWQDAMAFVHTGELGKISRVKAWAYTGKPKLPVVENGPVPDGVDYGLWLGPAPKRPFNKNRFHYNFRYYWDYAGGLMTDWGVHMLDFALYGMQAKTPNAVTAMGGKFSYHDGARETPDTLQVLYEYEDYVISWEHSVCLGKGPENRNHGVAFQGNNGTLIVTRNGWQVYPEKLNKDEFKMEEVPPQPGTGGFTEHVQNFIECIKSRREPNCTVKMGKEVGMVAHMGNLAFRTGERLRWDKKTNEFAGNITANQLISPEYSSPWELPKI</sequence>
<dbReference type="Pfam" id="PF19051">
    <property type="entry name" value="GFO_IDH_MocA_C2"/>
    <property type="match status" value="1"/>
</dbReference>
<dbReference type="AlphaFoldDB" id="X1TGS5"/>
<feature type="non-terminal residue" evidence="2">
    <location>
        <position position="1"/>
    </location>
</feature>
<dbReference type="InterPro" id="IPR050463">
    <property type="entry name" value="Gfo/Idh/MocA_oxidrdct_glycsds"/>
</dbReference>
<protein>
    <recommendedName>
        <fullName evidence="1">Gfo/Idh/MocA-like oxidoreductase bacterial type C-terminal domain-containing protein</fullName>
    </recommendedName>
</protein>
<reference evidence="2" key="1">
    <citation type="journal article" date="2014" name="Front. Microbiol.">
        <title>High frequency of phylogenetically diverse reductive dehalogenase-homologous genes in deep subseafloor sedimentary metagenomes.</title>
        <authorList>
            <person name="Kawai M."/>
            <person name="Futagami T."/>
            <person name="Toyoda A."/>
            <person name="Takaki Y."/>
            <person name="Nishi S."/>
            <person name="Hori S."/>
            <person name="Arai W."/>
            <person name="Tsubouchi T."/>
            <person name="Morono Y."/>
            <person name="Uchiyama I."/>
            <person name="Ito T."/>
            <person name="Fujiyama A."/>
            <person name="Inagaki F."/>
            <person name="Takami H."/>
        </authorList>
    </citation>
    <scope>NUCLEOTIDE SEQUENCE</scope>
    <source>
        <strain evidence="2">Expedition CK06-06</strain>
    </source>
</reference>
<name>X1TGS5_9ZZZZ</name>
<organism evidence="2">
    <name type="scientific">marine sediment metagenome</name>
    <dbReference type="NCBI Taxonomy" id="412755"/>
    <lineage>
        <taxon>unclassified sequences</taxon>
        <taxon>metagenomes</taxon>
        <taxon>ecological metagenomes</taxon>
    </lineage>
</organism>
<evidence type="ECO:0000259" key="1">
    <source>
        <dbReference type="Pfam" id="PF19051"/>
    </source>
</evidence>
<comment type="caution">
    <text evidence="2">The sequence shown here is derived from an EMBL/GenBank/DDBJ whole genome shotgun (WGS) entry which is preliminary data.</text>
</comment>
<dbReference type="EMBL" id="BARW01007337">
    <property type="protein sequence ID" value="GAI86795.1"/>
    <property type="molecule type" value="Genomic_DNA"/>
</dbReference>
<dbReference type="Gene3D" id="3.30.360.10">
    <property type="entry name" value="Dihydrodipicolinate Reductase, domain 2"/>
    <property type="match status" value="1"/>
</dbReference>
<dbReference type="PANTHER" id="PTHR43818:SF5">
    <property type="entry name" value="OXIDOREDUCTASE FAMILY PROTEIN"/>
    <property type="match status" value="1"/>
</dbReference>
<dbReference type="InterPro" id="IPR043906">
    <property type="entry name" value="Gfo/Idh/MocA_OxRdtase_bact_C"/>
</dbReference>
<proteinExistence type="predicted"/>
<dbReference type="SUPFAM" id="SSF55347">
    <property type="entry name" value="Glyceraldehyde-3-phosphate dehydrogenase-like, C-terminal domain"/>
    <property type="match status" value="1"/>
</dbReference>
<accession>X1TGS5</accession>
<dbReference type="PANTHER" id="PTHR43818">
    <property type="entry name" value="BCDNA.GH03377"/>
    <property type="match status" value="1"/>
</dbReference>
<feature type="domain" description="Gfo/Idh/MocA-like oxidoreductase bacterial type C-terminal" evidence="1">
    <location>
        <begin position="36"/>
        <end position="275"/>
    </location>
</feature>
<evidence type="ECO:0000313" key="2">
    <source>
        <dbReference type="EMBL" id="GAI86795.1"/>
    </source>
</evidence>
<gene>
    <name evidence="2" type="ORF">S12H4_15303</name>
</gene>